<feature type="signal peptide" evidence="1">
    <location>
        <begin position="1"/>
        <end position="16"/>
    </location>
</feature>
<dbReference type="CDD" id="cd23992">
    <property type="entry name" value="PBP_GOBP"/>
    <property type="match status" value="1"/>
</dbReference>
<protein>
    <submittedName>
        <fullName evidence="2">Salivary OBP</fullName>
    </submittedName>
</protein>
<evidence type="ECO:0000256" key="1">
    <source>
        <dbReference type="SAM" id="SignalP"/>
    </source>
</evidence>
<dbReference type="AlphaFoldDB" id="D1FPM7"/>
<dbReference type="VEuPathDB" id="VectorBase:LOC106665283"/>
<keyword evidence="1" id="KW-0732">Signal</keyword>
<organism evidence="2">
    <name type="scientific">Cimex lectularius</name>
    <name type="common">Bed bug</name>
    <name type="synonym">Acanthia lectularia</name>
    <dbReference type="NCBI Taxonomy" id="79782"/>
    <lineage>
        <taxon>Eukaryota</taxon>
        <taxon>Metazoa</taxon>
        <taxon>Ecdysozoa</taxon>
        <taxon>Arthropoda</taxon>
        <taxon>Hexapoda</taxon>
        <taxon>Insecta</taxon>
        <taxon>Pterygota</taxon>
        <taxon>Neoptera</taxon>
        <taxon>Paraneoptera</taxon>
        <taxon>Hemiptera</taxon>
        <taxon>Heteroptera</taxon>
        <taxon>Panheteroptera</taxon>
        <taxon>Cimicomorpha</taxon>
        <taxon>Cimicidae</taxon>
        <taxon>Cimex</taxon>
    </lineage>
</organism>
<accession>D1FPM7</accession>
<reference evidence="2" key="2">
    <citation type="journal article" date="2010" name="J. Proteome Res.">
        <title>Insight into the Sialome of the Bed Bug, Cimex lectularius.</title>
        <authorList>
            <person name="Francischetti I.M."/>
            <person name="Calvo E."/>
            <person name="Andersen J.F."/>
            <person name="Pham V.M."/>
            <person name="Favreau A.J."/>
            <person name="Barbian K.D."/>
            <person name="Romero A."/>
            <person name="Valenzuela J.G."/>
            <person name="Ribeiro J.M."/>
        </authorList>
    </citation>
    <scope>NUCLEOTIDE SEQUENCE</scope>
    <source>
        <tissue evidence="2">Salivary glands</tissue>
    </source>
</reference>
<name>D1FPM7_CIMLE</name>
<dbReference type="GO" id="GO:0005549">
    <property type="term" value="F:odorant binding"/>
    <property type="evidence" value="ECO:0007669"/>
    <property type="project" value="InterPro"/>
</dbReference>
<dbReference type="SUPFAM" id="SSF47565">
    <property type="entry name" value="Insect pheromone/odorant-binding proteins"/>
    <property type="match status" value="1"/>
</dbReference>
<sequence length="154" mass="17345">MKALLVFAVLVATSYAAEQEVLSLEYSTAVLGELRKCKGQFPSITEEDYRSLITDKKLPTTRDQECFAKCYATERGYYKGPGNLDLVKLKTNNAEKYKIPENLRTANEIDDVCVKKAKSVTDDCKTVTTFYVCRATTAREKGFKFAKYHPDATV</sequence>
<evidence type="ECO:0000313" key="2">
    <source>
        <dbReference type="EMBL" id="ACY69950.1"/>
    </source>
</evidence>
<proteinExistence type="evidence at transcript level"/>
<dbReference type="InterPro" id="IPR036728">
    <property type="entry name" value="PBP_GOBP_sf"/>
</dbReference>
<dbReference type="Gene3D" id="1.10.238.20">
    <property type="entry name" value="Pheromone/general odorant binding protein domain"/>
    <property type="match status" value="1"/>
</dbReference>
<dbReference type="InterPro" id="IPR006170">
    <property type="entry name" value="PBP/GOBP"/>
</dbReference>
<feature type="chain" id="PRO_5003021987" evidence="1">
    <location>
        <begin position="17"/>
        <end position="154"/>
    </location>
</feature>
<dbReference type="EMBL" id="EZ419777">
    <property type="protein sequence ID" value="ACY69950.1"/>
    <property type="molecule type" value="mRNA"/>
</dbReference>
<reference evidence="2" key="1">
    <citation type="submission" date="2009-10" db="EMBL/GenBank/DDBJ databases">
        <authorList>
            <person name="Endo R."/>
            <person name="Yoshimatsu K."/>
            <person name="Vu L.D."/>
        </authorList>
    </citation>
    <scope>NUCLEOTIDE SEQUENCE</scope>
    <source>
        <tissue evidence="2">Salivary glands</tissue>
    </source>
</reference>
<dbReference type="Pfam" id="PF01395">
    <property type="entry name" value="PBP_GOBP"/>
    <property type="match status" value="1"/>
</dbReference>